<evidence type="ECO:0000313" key="3">
    <source>
        <dbReference type="Proteomes" id="UP000606889"/>
    </source>
</evidence>
<gene>
    <name evidence="2" type="ORF">H8S18_04955</name>
</gene>
<feature type="transmembrane region" description="Helical" evidence="1">
    <location>
        <begin position="50"/>
        <end position="69"/>
    </location>
</feature>
<name>A0ABR7ED24_9FIRM</name>
<keyword evidence="1" id="KW-0472">Membrane</keyword>
<dbReference type="Proteomes" id="UP000606889">
    <property type="component" value="Unassembled WGS sequence"/>
</dbReference>
<evidence type="ECO:0008006" key="4">
    <source>
        <dbReference type="Google" id="ProtNLM"/>
    </source>
</evidence>
<feature type="transmembrane region" description="Helical" evidence="1">
    <location>
        <begin position="132"/>
        <end position="152"/>
    </location>
</feature>
<dbReference type="Pfam" id="PF19845">
    <property type="entry name" value="DUF6320"/>
    <property type="match status" value="1"/>
</dbReference>
<dbReference type="EMBL" id="JACOON010000002">
    <property type="protein sequence ID" value="MBC5647675.1"/>
    <property type="molecule type" value="Genomic_DNA"/>
</dbReference>
<evidence type="ECO:0000256" key="1">
    <source>
        <dbReference type="SAM" id="Phobius"/>
    </source>
</evidence>
<protein>
    <recommendedName>
        <fullName evidence="4">Zinc ribbon domain-containing protein</fullName>
    </recommendedName>
</protein>
<dbReference type="InterPro" id="IPR046283">
    <property type="entry name" value="DUF6320"/>
</dbReference>
<sequence length="222" mass="25053">MGKCEYCGVTVEGRAKCPLCGRKLHKSTPNTMYPACRTDKNTAAEKRTPYWPALVTLGAVGICAWINLMTRGSAGGYWCLDIAAIFAYLWVLVLHTVKSKTRGSLKLMLQACFIIAMLCVFDWNAGRGLWSVNFAIPFACIGLIFLATYIVLTRKMSWNEYIGYMIAVLLFGQAPVMGIFLGFTHFVWPSFMAAGYAVFTFLMMLMFANGRYKDERARRFRF</sequence>
<feature type="transmembrane region" description="Helical" evidence="1">
    <location>
        <begin position="194"/>
        <end position="212"/>
    </location>
</feature>
<dbReference type="RefSeq" id="WP_186857194.1">
    <property type="nucleotide sequence ID" value="NZ_JACOON010000002.1"/>
</dbReference>
<comment type="caution">
    <text evidence="2">The sequence shown here is derived from an EMBL/GenBank/DDBJ whole genome shotgun (WGS) entry which is preliminary data.</text>
</comment>
<keyword evidence="3" id="KW-1185">Reference proteome</keyword>
<feature type="transmembrane region" description="Helical" evidence="1">
    <location>
        <begin position="107"/>
        <end position="126"/>
    </location>
</feature>
<accession>A0ABR7ED24</accession>
<feature type="transmembrane region" description="Helical" evidence="1">
    <location>
        <begin position="75"/>
        <end position="95"/>
    </location>
</feature>
<proteinExistence type="predicted"/>
<reference evidence="2 3" key="1">
    <citation type="submission" date="2020-08" db="EMBL/GenBank/DDBJ databases">
        <title>Genome public.</title>
        <authorList>
            <person name="Liu C."/>
            <person name="Sun Q."/>
        </authorList>
    </citation>
    <scope>NUCLEOTIDE SEQUENCE [LARGE SCALE GENOMIC DNA]</scope>
    <source>
        <strain evidence="2 3">NSJ-35</strain>
    </source>
</reference>
<keyword evidence="1" id="KW-1133">Transmembrane helix</keyword>
<organism evidence="2 3">
    <name type="scientific">Christensenella tenuis</name>
    <dbReference type="NCBI Taxonomy" id="2763033"/>
    <lineage>
        <taxon>Bacteria</taxon>
        <taxon>Bacillati</taxon>
        <taxon>Bacillota</taxon>
        <taxon>Clostridia</taxon>
        <taxon>Christensenellales</taxon>
        <taxon>Christensenellaceae</taxon>
        <taxon>Christensenella</taxon>
    </lineage>
</organism>
<evidence type="ECO:0000313" key="2">
    <source>
        <dbReference type="EMBL" id="MBC5647675.1"/>
    </source>
</evidence>
<feature type="transmembrane region" description="Helical" evidence="1">
    <location>
        <begin position="164"/>
        <end position="188"/>
    </location>
</feature>
<keyword evidence="1" id="KW-0812">Transmembrane</keyword>